<dbReference type="SUPFAM" id="SSF53649">
    <property type="entry name" value="Alkaline phosphatase-like"/>
    <property type="match status" value="1"/>
</dbReference>
<dbReference type="Pfam" id="PF00884">
    <property type="entry name" value="Sulfatase"/>
    <property type="match status" value="1"/>
</dbReference>
<dbReference type="PANTHER" id="PTHR42693:SF33">
    <property type="entry name" value="ARYLSULFATASE"/>
    <property type="match status" value="1"/>
</dbReference>
<dbReference type="Gene3D" id="3.40.720.10">
    <property type="entry name" value="Alkaline Phosphatase, subunit A"/>
    <property type="match status" value="1"/>
</dbReference>
<accession>W4M8A4</accession>
<dbReference type="AlphaFoldDB" id="W4M8A4"/>
<dbReference type="InterPro" id="IPR050738">
    <property type="entry name" value="Sulfatase"/>
</dbReference>
<comment type="similarity">
    <text evidence="1">Belongs to the sulfatase family.</text>
</comment>
<dbReference type="PANTHER" id="PTHR42693">
    <property type="entry name" value="ARYLSULFATASE FAMILY MEMBER"/>
    <property type="match status" value="1"/>
</dbReference>
<evidence type="ECO:0000256" key="1">
    <source>
        <dbReference type="ARBA" id="ARBA00008779"/>
    </source>
</evidence>
<reference evidence="3 4" key="1">
    <citation type="journal article" date="2014" name="Nature">
        <title>An environmental bacterial taxon with a large and distinct metabolic repertoire.</title>
        <authorList>
            <person name="Wilson M.C."/>
            <person name="Mori T."/>
            <person name="Ruckert C."/>
            <person name="Uria A.R."/>
            <person name="Helf M.J."/>
            <person name="Takada K."/>
            <person name="Gernert C."/>
            <person name="Steffens U.A."/>
            <person name="Heycke N."/>
            <person name="Schmitt S."/>
            <person name="Rinke C."/>
            <person name="Helfrich E.J."/>
            <person name="Brachmann A.O."/>
            <person name="Gurgui C."/>
            <person name="Wakimoto T."/>
            <person name="Kracht M."/>
            <person name="Crusemann M."/>
            <person name="Hentschel U."/>
            <person name="Abe I."/>
            <person name="Matsunaga S."/>
            <person name="Kalinowski J."/>
            <person name="Takeyama H."/>
            <person name="Piel J."/>
        </authorList>
    </citation>
    <scope>NUCLEOTIDE SEQUENCE [LARGE SCALE GENOMIC DNA]</scope>
    <source>
        <strain evidence="4">TSY2</strain>
    </source>
</reference>
<dbReference type="Proteomes" id="UP000019140">
    <property type="component" value="Unassembled WGS sequence"/>
</dbReference>
<gene>
    <name evidence="3" type="ORF">ETSY2_17310</name>
</gene>
<evidence type="ECO:0000313" key="3">
    <source>
        <dbReference type="EMBL" id="ETX06408.1"/>
    </source>
</evidence>
<dbReference type="GO" id="GO:0004065">
    <property type="term" value="F:arylsulfatase activity"/>
    <property type="evidence" value="ECO:0007669"/>
    <property type="project" value="TreeGrafter"/>
</dbReference>
<protein>
    <recommendedName>
        <fullName evidence="2">Sulfatase N-terminal domain-containing protein</fullName>
    </recommendedName>
</protein>
<comment type="caution">
    <text evidence="3">The sequence shown here is derived from an EMBL/GenBank/DDBJ whole genome shotgun (WGS) entry which is preliminary data.</text>
</comment>
<dbReference type="InterPro" id="IPR017850">
    <property type="entry name" value="Alkaline_phosphatase_core_sf"/>
</dbReference>
<feature type="domain" description="Sulfatase N-terminal" evidence="2">
    <location>
        <begin position="101"/>
        <end position="250"/>
    </location>
</feature>
<evidence type="ECO:0000259" key="2">
    <source>
        <dbReference type="Pfam" id="PF00884"/>
    </source>
</evidence>
<dbReference type="EMBL" id="AZHX01000699">
    <property type="protein sequence ID" value="ETX06408.1"/>
    <property type="molecule type" value="Genomic_DNA"/>
</dbReference>
<organism evidence="3 4">
    <name type="scientific">Candidatus Entotheonella gemina</name>
    <dbReference type="NCBI Taxonomy" id="1429439"/>
    <lineage>
        <taxon>Bacteria</taxon>
        <taxon>Pseudomonadati</taxon>
        <taxon>Nitrospinota/Tectimicrobiota group</taxon>
        <taxon>Candidatus Tectimicrobiota</taxon>
        <taxon>Candidatus Entotheonellia</taxon>
        <taxon>Candidatus Entotheonellales</taxon>
        <taxon>Candidatus Entotheonellaceae</taxon>
        <taxon>Candidatus Entotheonella</taxon>
    </lineage>
</organism>
<dbReference type="HOGENOM" id="CLU_605049_0_0_7"/>
<name>W4M8A4_9BACT</name>
<evidence type="ECO:0000313" key="4">
    <source>
        <dbReference type="Proteomes" id="UP000019140"/>
    </source>
</evidence>
<sequence>MSEMRKYAYQNELSISGYRLDFVSLATPYCLDRAQTCVIRPFNDLKPRGYYRHQNESWLYSLRLMADLSLFRHVPMILKERIYNDGNWLFSDTTADGSSPYPDPVIREWIQHIKVVDGPPRYKWYHFIGTHIPAQWDEQCRFLRDMEHTRDNYKKQTLCVLNGIANFLAKLKEIGIYDQTAMVITGDHGCNIPPFDLKGSPKNGLLSSGTIGTARPALLVKQLDNHEPLQFNKAPSSMIDVAPTALALVGLHSDFEGKPAFALAPSERRKRVFRRYVSRLFWTGKPVPYDEYEVNGSPNQAENWQLTAMFQPQEAPGAYQSISEKILKEFIRGASLASGSSNQGQAWIRSNELAFLIRPDKLLAHHTLILKLHIPKYIGEQTVQLVINGHVAANEIRLASKADFWQQLEIPVPGEMLIAGNNFLRLHFENVASPPGHGSFKTSGLIGAIALR</sequence>
<dbReference type="InterPro" id="IPR000917">
    <property type="entry name" value="Sulfatase_N"/>
</dbReference>
<proteinExistence type="inferred from homology"/>
<keyword evidence="4" id="KW-1185">Reference proteome</keyword>